<protein>
    <submittedName>
        <fullName evidence="4">Peptidase</fullName>
    </submittedName>
</protein>
<evidence type="ECO:0000313" key="5">
    <source>
        <dbReference type="Proteomes" id="UP001205560"/>
    </source>
</evidence>
<feature type="domain" description="PA" evidence="3">
    <location>
        <begin position="280"/>
        <end position="367"/>
    </location>
</feature>
<keyword evidence="5" id="KW-1185">Reference proteome</keyword>
<evidence type="ECO:0000313" key="4">
    <source>
        <dbReference type="EMBL" id="MCS0590003.1"/>
    </source>
</evidence>
<keyword evidence="2" id="KW-0325">Glycoprotein</keyword>
<dbReference type="CDD" id="cd04818">
    <property type="entry name" value="PA_subtilisin_1"/>
    <property type="match status" value="1"/>
</dbReference>
<evidence type="ECO:0000256" key="2">
    <source>
        <dbReference type="ARBA" id="ARBA00023180"/>
    </source>
</evidence>
<evidence type="ECO:0000259" key="3">
    <source>
        <dbReference type="Pfam" id="PF02225"/>
    </source>
</evidence>
<dbReference type="Gene3D" id="3.50.30.30">
    <property type="match status" value="1"/>
</dbReference>
<reference evidence="4 5" key="1">
    <citation type="submission" date="2022-08" db="EMBL/GenBank/DDBJ databases">
        <title>Reclassification of Massilia species as members of the genera Telluria, Duganella, Pseudoduganella, Mokoshia gen. nov. and Zemynaea gen. nov. using orthogonal and non-orthogonal genome-based approaches.</title>
        <authorList>
            <person name="Bowman J.P."/>
        </authorList>
    </citation>
    <scope>NUCLEOTIDE SEQUENCE [LARGE SCALE GENOMIC DNA]</scope>
    <source>
        <strain evidence="4 5">LMG 28164</strain>
    </source>
</reference>
<proteinExistence type="predicted"/>
<dbReference type="InterPro" id="IPR003137">
    <property type="entry name" value="PA_domain"/>
</dbReference>
<dbReference type="SUPFAM" id="SSF52025">
    <property type="entry name" value="PA domain"/>
    <property type="match status" value="1"/>
</dbReference>
<accession>A0ABT2A718</accession>
<keyword evidence="1" id="KW-0732">Signal</keyword>
<dbReference type="PANTHER" id="PTHR22702:SF1">
    <property type="entry name" value="PROTEASE-ASSOCIATED DOMAIN-CONTAINING PROTEIN 1"/>
    <property type="match status" value="1"/>
</dbReference>
<dbReference type="Pfam" id="PF02225">
    <property type="entry name" value="PA"/>
    <property type="match status" value="1"/>
</dbReference>
<sequence>MTTAHAAATIVIVNQNEPGVGFNDPTPAGPVGGNPGTTLGQQRLYAFQRAADIWGATLTSSVPIRIGASFVPLSCTATSAVLGSAGANEIWSDFPNAPRANTWYPSALASKLAGEDVSTPGEPHIIARFNSRLGLFPDCLPGNGFYLGLDRNFGDQVDLVTVLLHEFAHGLGFQTFTDDETGEEILGIPSIWDYYLLNNATRRTWVESTPAERAQSAMTWRGLSWNGPRVTAAVPQVLDPMSNLNISGAAAGTAGGDYEVGDASFGPPLANPPVRGQLMPVVDQANGTGLACDPLNALNALAVRGNIALVDRGTCDFVTKARNVQTAGAIGMVVADNQPGDVAGMSGNDPSITIPSVRVTQAAGATLKASLQRRSRTQSGVVASLGVNANRLAGTDPQGRILMYTPTIYSPGSTVSHYTTEAKPNQLMEPSINDDLTHEVTPPRDLTYPLLQDIGW</sequence>
<gene>
    <name evidence="4" type="ORF">NX782_12395</name>
</gene>
<dbReference type="InterPro" id="IPR046450">
    <property type="entry name" value="PA_dom_sf"/>
</dbReference>
<dbReference type="PANTHER" id="PTHR22702">
    <property type="entry name" value="PROTEASE-ASSOCIATED DOMAIN-CONTAINING PROTEIN"/>
    <property type="match status" value="1"/>
</dbReference>
<evidence type="ECO:0000256" key="1">
    <source>
        <dbReference type="ARBA" id="ARBA00022729"/>
    </source>
</evidence>
<name>A0ABT2A718_9BURK</name>
<dbReference type="Proteomes" id="UP001205560">
    <property type="component" value="Unassembled WGS sequence"/>
</dbReference>
<dbReference type="EMBL" id="JANUGX010000013">
    <property type="protein sequence ID" value="MCS0590003.1"/>
    <property type="molecule type" value="Genomic_DNA"/>
</dbReference>
<organism evidence="4 5">
    <name type="scientific">Massilia norwichensis</name>
    <dbReference type="NCBI Taxonomy" id="1442366"/>
    <lineage>
        <taxon>Bacteria</taxon>
        <taxon>Pseudomonadati</taxon>
        <taxon>Pseudomonadota</taxon>
        <taxon>Betaproteobacteria</taxon>
        <taxon>Burkholderiales</taxon>
        <taxon>Oxalobacteraceae</taxon>
        <taxon>Telluria group</taxon>
        <taxon>Massilia</taxon>
    </lineage>
</organism>
<comment type="caution">
    <text evidence="4">The sequence shown here is derived from an EMBL/GenBank/DDBJ whole genome shotgun (WGS) entry which is preliminary data.</text>
</comment>